<keyword evidence="1" id="KW-0175">Coiled coil</keyword>
<organism evidence="4 5">
    <name type="scientific">Amphibalanus amphitrite</name>
    <name type="common">Striped barnacle</name>
    <name type="synonym">Balanus amphitrite</name>
    <dbReference type="NCBI Taxonomy" id="1232801"/>
    <lineage>
        <taxon>Eukaryota</taxon>
        <taxon>Metazoa</taxon>
        <taxon>Ecdysozoa</taxon>
        <taxon>Arthropoda</taxon>
        <taxon>Crustacea</taxon>
        <taxon>Multicrustacea</taxon>
        <taxon>Cirripedia</taxon>
        <taxon>Thoracica</taxon>
        <taxon>Thoracicalcarea</taxon>
        <taxon>Balanomorpha</taxon>
        <taxon>Balanoidea</taxon>
        <taxon>Balanidae</taxon>
        <taxon>Amphibalaninae</taxon>
        <taxon>Amphibalanus</taxon>
    </lineage>
</organism>
<evidence type="ECO:0000256" key="1">
    <source>
        <dbReference type="SAM" id="Coils"/>
    </source>
</evidence>
<feature type="coiled-coil region" evidence="1">
    <location>
        <begin position="101"/>
        <end position="128"/>
    </location>
</feature>
<dbReference type="Proteomes" id="UP000440578">
    <property type="component" value="Unassembled WGS sequence"/>
</dbReference>
<protein>
    <submittedName>
        <fullName evidence="4">Transposable element P transposase</fullName>
    </submittedName>
</protein>
<evidence type="ECO:0000313" key="5">
    <source>
        <dbReference type="Proteomes" id="UP000440578"/>
    </source>
</evidence>
<dbReference type="AlphaFoldDB" id="A0A6A4W7J6"/>
<proteinExistence type="predicted"/>
<evidence type="ECO:0000256" key="2">
    <source>
        <dbReference type="SAM" id="MobiDB-lite"/>
    </source>
</evidence>
<feature type="region of interest" description="Disordered" evidence="2">
    <location>
        <begin position="617"/>
        <end position="637"/>
    </location>
</feature>
<dbReference type="InterPro" id="IPR048365">
    <property type="entry name" value="TNP-like_RNaseH_N"/>
</dbReference>
<sequence>MGAQSQRRRRTLQDNGQTNNEDGRQNRAQIQDAVVARKPKYQNQNQRRTRQDGDAKGERLKRRTIMKTVNSLLRQQHEQPDCSSVAGENGQPEIPEGNRRILKSSAQVRRLKKEIARLRAQRRSEQLKWQRHIARLRREICQLRRRVASGSLLEGRMGDILSQQQLRRLSTGRRTCWKSEDVSKAIGLRCISRKAYAYVLHSMQIPLPSESTLSRWTRTFQLGLGGMIHAAVWVLQAAVQEMSAMDRVCCICFDEMSINRRPTYDQSADVVLCGGKLQLMMVRGVCAPWKQPFWQELDAPVTTEKLTAVVRTLEGLGLDVRAVTSDMGSTNEALWRDAGVNLQKTWISHPTDSTKKLWVFADVPHLVKLVRHHVVKDNGGLLVPDGCGGTVLLDAAPFRELRALDSGEMKICPKLTDLCIEARNQTAQRVYLATRLFSGTVATAMEAVLGKPAVARAVRIIDRWFDVLNSRCCSDPKLERQAYGSSEDAKAAQDSALRDMEHLIANARKPGARRLLGPASAVALLPFQRGILRSTASVRGLYEDLTRAYPGQLRFILTSRLNQDCLENAFSQLRGMGGQSTNPDAVEVRQRLRAMLMAPSALRAISCPERAVEVESGPTDYLSTGRPPVASVSANPRAPSMAELEGLTIEFISDEMDDDDAVEVDHSYSRATGAQQPADGDPGSELGLEREWLAFVAGYRVGSRPAGRGPFSEVAGRPCVEYLLSRVAVLEFTSIV</sequence>
<comment type="caution">
    <text evidence="4">The sequence shown here is derived from an EMBL/GenBank/DDBJ whole genome shotgun (WGS) entry which is preliminary data.</text>
</comment>
<keyword evidence="5" id="KW-1185">Reference proteome</keyword>
<name>A0A6A4W7J6_AMPAM</name>
<evidence type="ECO:0000259" key="3">
    <source>
        <dbReference type="Pfam" id="PF21787"/>
    </source>
</evidence>
<dbReference type="EMBL" id="VIIS01001337">
    <property type="protein sequence ID" value="KAF0299724.1"/>
    <property type="molecule type" value="Genomic_DNA"/>
</dbReference>
<evidence type="ECO:0000313" key="4">
    <source>
        <dbReference type="EMBL" id="KAF0299724.1"/>
    </source>
</evidence>
<accession>A0A6A4W7J6</accession>
<feature type="region of interest" description="Disordered" evidence="2">
    <location>
        <begin position="76"/>
        <end position="96"/>
    </location>
</feature>
<feature type="compositionally biased region" description="Basic residues" evidence="2">
    <location>
        <begin position="1"/>
        <end position="10"/>
    </location>
</feature>
<dbReference type="Pfam" id="PF21787">
    <property type="entry name" value="TNP-like_RNaseH_N"/>
    <property type="match status" value="1"/>
</dbReference>
<feature type="region of interest" description="Disordered" evidence="2">
    <location>
        <begin position="1"/>
        <end position="60"/>
    </location>
</feature>
<feature type="compositionally biased region" description="Basic and acidic residues" evidence="2">
    <location>
        <begin position="49"/>
        <end position="58"/>
    </location>
</feature>
<reference evidence="4 5" key="1">
    <citation type="submission" date="2019-07" db="EMBL/GenBank/DDBJ databases">
        <title>Draft genome assembly of a fouling barnacle, Amphibalanus amphitrite (Darwin, 1854): The first reference genome for Thecostraca.</title>
        <authorList>
            <person name="Kim W."/>
        </authorList>
    </citation>
    <scope>NUCLEOTIDE SEQUENCE [LARGE SCALE GENOMIC DNA]</scope>
    <source>
        <strain evidence="4">SNU_AA5</strain>
        <tissue evidence="4">Soma without cirri and trophi</tissue>
    </source>
</reference>
<gene>
    <name evidence="4" type="primary">T_137</name>
    <name evidence="4" type="ORF">FJT64_003419</name>
</gene>
<feature type="domain" description="Transposable element P transposase-like RNase H" evidence="3">
    <location>
        <begin position="229"/>
        <end position="337"/>
    </location>
</feature>